<comment type="caution">
    <text evidence="26">The sequence shown here is derived from an EMBL/GenBank/DDBJ whole genome shotgun (WGS) entry which is preliminary data.</text>
</comment>
<name>A0A971M394_9BACT</name>
<comment type="subunit">
    <text evidence="6">Monomer.</text>
</comment>
<keyword evidence="13 23" id="KW-0067">ATP-binding</keyword>
<comment type="function">
    <text evidence="2">Functions in two distinct reactions of the de novo folate biosynthetic pathway. Catalyzes the addition of a glutamate residue to dihydropteroate (7,8-dihydropteroate or H2Pte) to form dihydrofolate (7,8-dihydrofolate monoglutamate or H2Pte-Glu). Also catalyzes successive additions of L-glutamate to tetrahydrofolate or 10-formyltetrahydrofolate or 5,10-methylenetetrahydrofolate, leading to folylpolyglutamate derivatives.</text>
</comment>
<evidence type="ECO:0000256" key="17">
    <source>
        <dbReference type="ARBA" id="ARBA00030592"/>
    </source>
</evidence>
<dbReference type="PROSITE" id="PS01012">
    <property type="entry name" value="FOLYLPOLYGLU_SYNT_2"/>
    <property type="match status" value="1"/>
</dbReference>
<comment type="catalytic activity">
    <reaction evidence="19">
        <text>(6S)-5,6,7,8-tetrahydrofolyl-(gamma-L-Glu)(n) + L-glutamate + ATP = (6S)-5,6,7,8-tetrahydrofolyl-(gamma-L-Glu)(n+1) + ADP + phosphate + H(+)</text>
        <dbReference type="Rhea" id="RHEA:10580"/>
        <dbReference type="Rhea" id="RHEA-COMP:14738"/>
        <dbReference type="Rhea" id="RHEA-COMP:14740"/>
        <dbReference type="ChEBI" id="CHEBI:15378"/>
        <dbReference type="ChEBI" id="CHEBI:29985"/>
        <dbReference type="ChEBI" id="CHEBI:30616"/>
        <dbReference type="ChEBI" id="CHEBI:43474"/>
        <dbReference type="ChEBI" id="CHEBI:141005"/>
        <dbReference type="ChEBI" id="CHEBI:456216"/>
        <dbReference type="EC" id="6.3.2.17"/>
    </reaction>
</comment>
<dbReference type="Gene3D" id="3.40.1190.10">
    <property type="entry name" value="Mur-like, catalytic domain"/>
    <property type="match status" value="1"/>
</dbReference>
<dbReference type="FunFam" id="3.40.1190.10:FF:000004">
    <property type="entry name" value="Dihydrofolate synthase/folylpolyglutamate synthase"/>
    <property type="match status" value="1"/>
</dbReference>
<dbReference type="PANTHER" id="PTHR11136">
    <property type="entry name" value="FOLYLPOLYGLUTAMATE SYNTHASE-RELATED"/>
    <property type="match status" value="1"/>
</dbReference>
<dbReference type="PROSITE" id="PS01011">
    <property type="entry name" value="FOLYLPOLYGLU_SYNT_1"/>
    <property type="match status" value="1"/>
</dbReference>
<dbReference type="GO" id="GO:0004326">
    <property type="term" value="F:tetrahydrofolylpolyglutamate synthase activity"/>
    <property type="evidence" value="ECO:0007669"/>
    <property type="project" value="UniProtKB-EC"/>
</dbReference>
<evidence type="ECO:0000256" key="3">
    <source>
        <dbReference type="ARBA" id="ARBA00004799"/>
    </source>
</evidence>
<evidence type="ECO:0000256" key="21">
    <source>
        <dbReference type="ARBA" id="ARBA00049035"/>
    </source>
</evidence>
<organism evidence="26 27">
    <name type="scientific">Syntrophorhabdus aromaticivorans</name>
    <dbReference type="NCBI Taxonomy" id="328301"/>
    <lineage>
        <taxon>Bacteria</taxon>
        <taxon>Pseudomonadati</taxon>
        <taxon>Thermodesulfobacteriota</taxon>
        <taxon>Syntrophorhabdia</taxon>
        <taxon>Syntrophorhabdales</taxon>
        <taxon>Syntrophorhabdaceae</taxon>
        <taxon>Syntrophorhabdus</taxon>
    </lineage>
</organism>
<dbReference type="EMBL" id="JAAYEE010000110">
    <property type="protein sequence ID" value="NLW35172.1"/>
    <property type="molecule type" value="Genomic_DNA"/>
</dbReference>
<feature type="domain" description="Mur ligase C-terminal" evidence="24">
    <location>
        <begin position="291"/>
        <end position="406"/>
    </location>
</feature>
<proteinExistence type="inferred from homology"/>
<evidence type="ECO:0000256" key="6">
    <source>
        <dbReference type="ARBA" id="ARBA00011245"/>
    </source>
</evidence>
<reference evidence="26" key="1">
    <citation type="journal article" date="2020" name="Biotechnol. Biofuels">
        <title>New insights from the biogas microbiome by comprehensive genome-resolved metagenomics of nearly 1600 species originating from multiple anaerobic digesters.</title>
        <authorList>
            <person name="Campanaro S."/>
            <person name="Treu L."/>
            <person name="Rodriguez-R L.M."/>
            <person name="Kovalovszki A."/>
            <person name="Ziels R.M."/>
            <person name="Maus I."/>
            <person name="Zhu X."/>
            <person name="Kougias P.G."/>
            <person name="Basile A."/>
            <person name="Luo G."/>
            <person name="Schluter A."/>
            <person name="Konstantinidis K.T."/>
            <person name="Angelidaki I."/>
        </authorList>
    </citation>
    <scope>NUCLEOTIDE SEQUENCE</scope>
    <source>
        <strain evidence="26">AS06rmzACSIP_7</strain>
    </source>
</reference>
<dbReference type="InterPro" id="IPR036565">
    <property type="entry name" value="Mur-like_cat_sf"/>
</dbReference>
<evidence type="ECO:0000259" key="25">
    <source>
        <dbReference type="Pfam" id="PF08245"/>
    </source>
</evidence>
<gene>
    <name evidence="26" type="ORF">GXY80_06775</name>
</gene>
<comment type="cofactor">
    <cofactor evidence="1">
        <name>Mg(2+)</name>
        <dbReference type="ChEBI" id="CHEBI:18420"/>
    </cofactor>
</comment>
<dbReference type="EC" id="6.3.2.17" evidence="8"/>
<dbReference type="EC" id="6.3.2.12" evidence="7"/>
<evidence type="ECO:0000256" key="11">
    <source>
        <dbReference type="ARBA" id="ARBA00022723"/>
    </source>
</evidence>
<evidence type="ECO:0000256" key="13">
    <source>
        <dbReference type="ARBA" id="ARBA00022840"/>
    </source>
</evidence>
<evidence type="ECO:0000256" key="10">
    <source>
        <dbReference type="ARBA" id="ARBA00022598"/>
    </source>
</evidence>
<dbReference type="PIRSF" id="PIRSF001563">
    <property type="entry name" value="Folylpolyglu_synth"/>
    <property type="match status" value="1"/>
</dbReference>
<dbReference type="InterPro" id="IPR001645">
    <property type="entry name" value="Folylpolyglutamate_synth"/>
</dbReference>
<evidence type="ECO:0000256" key="1">
    <source>
        <dbReference type="ARBA" id="ARBA00001946"/>
    </source>
</evidence>
<dbReference type="InterPro" id="IPR036615">
    <property type="entry name" value="Mur_ligase_C_dom_sf"/>
</dbReference>
<keyword evidence="10 23" id="KW-0436">Ligase</keyword>
<dbReference type="GO" id="GO:0005524">
    <property type="term" value="F:ATP binding"/>
    <property type="evidence" value="ECO:0007669"/>
    <property type="project" value="UniProtKB-KW"/>
</dbReference>
<evidence type="ECO:0000256" key="16">
    <source>
        <dbReference type="ARBA" id="ARBA00030048"/>
    </source>
</evidence>
<keyword evidence="14" id="KW-0460">Magnesium</keyword>
<dbReference type="SUPFAM" id="SSF53623">
    <property type="entry name" value="MurD-like peptide ligases, catalytic domain"/>
    <property type="match status" value="1"/>
</dbReference>
<evidence type="ECO:0000256" key="7">
    <source>
        <dbReference type="ARBA" id="ARBA00013023"/>
    </source>
</evidence>
<feature type="domain" description="Mur ligase central" evidence="25">
    <location>
        <begin position="45"/>
        <end position="264"/>
    </location>
</feature>
<comment type="catalytic activity">
    <reaction evidence="22">
        <text>7,8-dihydropteroate + L-glutamate + ATP = 7,8-dihydrofolate + ADP + phosphate + H(+)</text>
        <dbReference type="Rhea" id="RHEA:23584"/>
        <dbReference type="ChEBI" id="CHEBI:15378"/>
        <dbReference type="ChEBI" id="CHEBI:17839"/>
        <dbReference type="ChEBI" id="CHEBI:29985"/>
        <dbReference type="ChEBI" id="CHEBI:30616"/>
        <dbReference type="ChEBI" id="CHEBI:43474"/>
        <dbReference type="ChEBI" id="CHEBI:57451"/>
        <dbReference type="ChEBI" id="CHEBI:456216"/>
        <dbReference type="EC" id="6.3.2.12"/>
    </reaction>
</comment>
<dbReference type="GO" id="GO:0005737">
    <property type="term" value="C:cytoplasm"/>
    <property type="evidence" value="ECO:0007669"/>
    <property type="project" value="TreeGrafter"/>
</dbReference>
<comment type="catalytic activity">
    <reaction evidence="20">
        <text>10-formyltetrahydrofolyl-(gamma-L-Glu)(n) + L-glutamate + ATP = 10-formyltetrahydrofolyl-(gamma-L-Glu)(n+1) + ADP + phosphate + H(+)</text>
        <dbReference type="Rhea" id="RHEA:51904"/>
        <dbReference type="Rhea" id="RHEA-COMP:13088"/>
        <dbReference type="Rhea" id="RHEA-COMP:14300"/>
        <dbReference type="ChEBI" id="CHEBI:15378"/>
        <dbReference type="ChEBI" id="CHEBI:29985"/>
        <dbReference type="ChEBI" id="CHEBI:30616"/>
        <dbReference type="ChEBI" id="CHEBI:43474"/>
        <dbReference type="ChEBI" id="CHEBI:134413"/>
        <dbReference type="ChEBI" id="CHEBI:456216"/>
        <dbReference type="EC" id="6.3.2.17"/>
    </reaction>
</comment>
<keyword evidence="12 23" id="KW-0547">Nucleotide-binding</keyword>
<evidence type="ECO:0000256" key="14">
    <source>
        <dbReference type="ARBA" id="ARBA00022842"/>
    </source>
</evidence>
<protein>
    <recommendedName>
        <fullName evidence="9">Dihydrofolate synthase/folylpolyglutamate synthase</fullName>
        <ecNumber evidence="7">6.3.2.12</ecNumber>
        <ecNumber evidence="8">6.3.2.17</ecNumber>
    </recommendedName>
    <alternativeName>
        <fullName evidence="18">Folylpoly-gamma-glutamate synthetase-dihydrofolate synthetase</fullName>
    </alternativeName>
    <alternativeName>
        <fullName evidence="16">Folylpolyglutamate synthetase</fullName>
    </alternativeName>
    <alternativeName>
        <fullName evidence="17">Tetrahydrofolylpolyglutamate synthase</fullName>
    </alternativeName>
</protein>
<evidence type="ECO:0000256" key="20">
    <source>
        <dbReference type="ARBA" id="ARBA00047808"/>
    </source>
</evidence>
<evidence type="ECO:0000256" key="12">
    <source>
        <dbReference type="ARBA" id="ARBA00022741"/>
    </source>
</evidence>
<dbReference type="GO" id="GO:0008841">
    <property type="term" value="F:dihydrofolate synthase activity"/>
    <property type="evidence" value="ECO:0007669"/>
    <property type="project" value="UniProtKB-EC"/>
</dbReference>
<evidence type="ECO:0000256" key="15">
    <source>
        <dbReference type="ARBA" id="ARBA00022909"/>
    </source>
</evidence>
<dbReference type="Pfam" id="PF08245">
    <property type="entry name" value="Mur_ligase_M"/>
    <property type="match status" value="1"/>
</dbReference>
<keyword evidence="11" id="KW-0479">Metal-binding</keyword>
<dbReference type="AlphaFoldDB" id="A0A971M394"/>
<evidence type="ECO:0000256" key="22">
    <source>
        <dbReference type="ARBA" id="ARBA00049161"/>
    </source>
</evidence>
<evidence type="ECO:0000313" key="27">
    <source>
        <dbReference type="Proteomes" id="UP000777265"/>
    </source>
</evidence>
<dbReference type="GO" id="GO:0046656">
    <property type="term" value="P:folic acid biosynthetic process"/>
    <property type="evidence" value="ECO:0007669"/>
    <property type="project" value="UniProtKB-KW"/>
</dbReference>
<dbReference type="InterPro" id="IPR004101">
    <property type="entry name" value="Mur_ligase_C"/>
</dbReference>
<dbReference type="PANTHER" id="PTHR11136:SF0">
    <property type="entry name" value="DIHYDROFOLATE SYNTHETASE-RELATED"/>
    <property type="match status" value="1"/>
</dbReference>
<evidence type="ECO:0000256" key="2">
    <source>
        <dbReference type="ARBA" id="ARBA00002714"/>
    </source>
</evidence>
<dbReference type="Pfam" id="PF02875">
    <property type="entry name" value="Mur_ligase_C"/>
    <property type="match status" value="1"/>
</dbReference>
<comment type="pathway">
    <text evidence="4">Cofactor biosynthesis; tetrahydrofolylpolyglutamate biosynthesis.</text>
</comment>
<dbReference type="SUPFAM" id="SSF53244">
    <property type="entry name" value="MurD-like peptide ligases, peptide-binding domain"/>
    <property type="match status" value="1"/>
</dbReference>
<comment type="similarity">
    <text evidence="5 23">Belongs to the folylpolyglutamate synthase family.</text>
</comment>
<accession>A0A971M394</accession>
<evidence type="ECO:0000256" key="18">
    <source>
        <dbReference type="ARBA" id="ARBA00032510"/>
    </source>
</evidence>
<reference evidence="26" key="2">
    <citation type="submission" date="2020-01" db="EMBL/GenBank/DDBJ databases">
        <authorList>
            <person name="Campanaro S."/>
        </authorList>
    </citation>
    <scope>NUCLEOTIDE SEQUENCE</scope>
    <source>
        <strain evidence="26">AS06rmzACSIP_7</strain>
    </source>
</reference>
<evidence type="ECO:0000256" key="23">
    <source>
        <dbReference type="PIRNR" id="PIRNR001563"/>
    </source>
</evidence>
<dbReference type="Gene3D" id="3.90.190.20">
    <property type="entry name" value="Mur ligase, C-terminal domain"/>
    <property type="match status" value="1"/>
</dbReference>
<evidence type="ECO:0000256" key="9">
    <source>
        <dbReference type="ARBA" id="ARBA00019357"/>
    </source>
</evidence>
<evidence type="ECO:0000256" key="19">
    <source>
        <dbReference type="ARBA" id="ARBA00047493"/>
    </source>
</evidence>
<evidence type="ECO:0000256" key="5">
    <source>
        <dbReference type="ARBA" id="ARBA00008276"/>
    </source>
</evidence>
<dbReference type="InterPro" id="IPR018109">
    <property type="entry name" value="Folylpolyglutamate_synth_CS"/>
</dbReference>
<comment type="catalytic activity">
    <reaction evidence="21">
        <text>(6R)-5,10-methylenetetrahydrofolyl-(gamma-L-Glu)(n) + L-glutamate + ATP = (6R)-5,10-methylenetetrahydrofolyl-(gamma-L-Glu)(n+1) + ADP + phosphate + H(+)</text>
        <dbReference type="Rhea" id="RHEA:51912"/>
        <dbReference type="Rhea" id="RHEA-COMP:13257"/>
        <dbReference type="Rhea" id="RHEA-COMP:13258"/>
        <dbReference type="ChEBI" id="CHEBI:15378"/>
        <dbReference type="ChEBI" id="CHEBI:29985"/>
        <dbReference type="ChEBI" id="CHEBI:30616"/>
        <dbReference type="ChEBI" id="CHEBI:43474"/>
        <dbReference type="ChEBI" id="CHEBI:136572"/>
        <dbReference type="ChEBI" id="CHEBI:456216"/>
        <dbReference type="EC" id="6.3.2.17"/>
    </reaction>
</comment>
<evidence type="ECO:0000313" key="26">
    <source>
        <dbReference type="EMBL" id="NLW35172.1"/>
    </source>
</evidence>
<dbReference type="GO" id="GO:0046872">
    <property type="term" value="F:metal ion binding"/>
    <property type="evidence" value="ECO:0007669"/>
    <property type="project" value="UniProtKB-KW"/>
</dbReference>
<evidence type="ECO:0000259" key="24">
    <source>
        <dbReference type="Pfam" id="PF02875"/>
    </source>
</evidence>
<evidence type="ECO:0000256" key="4">
    <source>
        <dbReference type="ARBA" id="ARBA00005150"/>
    </source>
</evidence>
<evidence type="ECO:0000256" key="8">
    <source>
        <dbReference type="ARBA" id="ARBA00013025"/>
    </source>
</evidence>
<sequence>MKEYADALEFLYGLEKFGIVFGLENIQRILEIIGNPQEHVKAVHVGGTNGKGSVVSMLACMLSEAGYRVGKYTSPHLVSFTERITVDEEEITEAEVAELTAEIRQTIQREDSDRAFTFFDFTTALAYEYFRRRQADIVLVEVGLGGRLDSTNVISPLVSIITNVGFDHMGYLGNTIAEIAREKAGIIKRGVPVVTGARDNAREVIEGIAGGCESPVHVLGGDFRYERRTDQVMSYTGLSMKLDNVFVNLKGDHQLANGALALCAVELLKVCGFPAEERPIRNGLSRVRWPGRIEIVREKPTILLDGAHNVDGVQALVRFLDTRFPEKRTTLVFGVMKDKEYEKMIDLLRPRADVIVLTRLANERGLPPEAMKGLAAEATITQDVRSALLKARAVTSDRDLILITGSLYLIGEARAAIDEMF</sequence>
<dbReference type="NCBIfam" id="TIGR01499">
    <property type="entry name" value="folC"/>
    <property type="match status" value="1"/>
</dbReference>
<dbReference type="Proteomes" id="UP000777265">
    <property type="component" value="Unassembled WGS sequence"/>
</dbReference>
<keyword evidence="15" id="KW-0289">Folate biosynthesis</keyword>
<comment type="pathway">
    <text evidence="3">Cofactor biosynthesis; tetrahydrofolate biosynthesis; 7,8-dihydrofolate from 2-amino-4-hydroxy-6-hydroxymethyl-7,8-dihydropteridine diphosphate and 4-aminobenzoate: step 2/2.</text>
</comment>
<dbReference type="InterPro" id="IPR013221">
    <property type="entry name" value="Mur_ligase_cen"/>
</dbReference>